<organism evidence="2 3">
    <name type="scientific">Lactococcus termiticola</name>
    <dbReference type="NCBI Taxonomy" id="2169526"/>
    <lineage>
        <taxon>Bacteria</taxon>
        <taxon>Bacillati</taxon>
        <taxon>Bacillota</taxon>
        <taxon>Bacilli</taxon>
        <taxon>Lactobacillales</taxon>
        <taxon>Streptococcaceae</taxon>
        <taxon>Lactococcus</taxon>
    </lineage>
</organism>
<evidence type="ECO:0000313" key="2">
    <source>
        <dbReference type="EMBL" id="GBG96516.1"/>
    </source>
</evidence>
<gene>
    <name evidence="2" type="ORF">NtB2_00628</name>
</gene>
<sequence length="219" mass="24825">MRPRGAIFPKSLQKRWEIRKAKLSSFVIAIEAQNIAKKAVDKEIQAFQLHAIIENMTTRRITTIALLVATCTILRLALVELPNIKPITALFFLFILFLGLSDSLIIMTLTMLLTGFMLGFSPLVIGQVLVYALLMLVFWLLSKRKAPIWLMAGLAFVLPFFYGLGTDLMSAALFGLYGQTFYAYWLAGLPFDLAHGVSTLVFFLIFYFIFDRTKLQKKL</sequence>
<dbReference type="EMBL" id="BFFO01000003">
    <property type="protein sequence ID" value="GBG96516.1"/>
    <property type="molecule type" value="Genomic_DNA"/>
</dbReference>
<name>A0A2R5HFA8_9LACT</name>
<reference evidence="2 3" key="1">
    <citation type="journal article" date="2018" name="Genome Announc.">
        <title>Draft Genome Sequence of Lactococcus sp. Strain NtB2 (JCM 32569), Isolated from the Gut of the Higher Termite Nasutitermes takasagoensis.</title>
        <authorList>
            <person name="Noda S."/>
            <person name="Aihara C."/>
            <person name="Yuki M."/>
            <person name="Ohkuma M."/>
        </authorList>
    </citation>
    <scope>NUCLEOTIDE SEQUENCE [LARGE SCALE GENOMIC DNA]</scope>
    <source>
        <strain evidence="2 3">NtB2</strain>
    </source>
</reference>
<comment type="caution">
    <text evidence="2">The sequence shown here is derived from an EMBL/GenBank/DDBJ whole genome shotgun (WGS) entry which is preliminary data.</text>
</comment>
<accession>A0A2R5HFA8</accession>
<keyword evidence="1" id="KW-0812">Transmembrane</keyword>
<feature type="transmembrane region" description="Helical" evidence="1">
    <location>
        <begin position="61"/>
        <end position="78"/>
    </location>
</feature>
<keyword evidence="3" id="KW-1185">Reference proteome</keyword>
<evidence type="ECO:0000313" key="3">
    <source>
        <dbReference type="Proteomes" id="UP000245021"/>
    </source>
</evidence>
<dbReference type="Proteomes" id="UP000245021">
    <property type="component" value="Unassembled WGS sequence"/>
</dbReference>
<evidence type="ECO:0000256" key="1">
    <source>
        <dbReference type="SAM" id="Phobius"/>
    </source>
</evidence>
<feature type="transmembrane region" description="Helical" evidence="1">
    <location>
        <begin position="90"/>
        <end position="113"/>
    </location>
</feature>
<keyword evidence="1" id="KW-0472">Membrane</keyword>
<keyword evidence="1" id="KW-1133">Transmembrane helix</keyword>
<feature type="transmembrane region" description="Helical" evidence="1">
    <location>
        <begin position="119"/>
        <end position="141"/>
    </location>
</feature>
<feature type="transmembrane region" description="Helical" evidence="1">
    <location>
        <begin position="182"/>
        <end position="210"/>
    </location>
</feature>
<dbReference type="Gene3D" id="1.10.1760.20">
    <property type="match status" value="1"/>
</dbReference>
<protein>
    <submittedName>
        <fullName evidence="2">Membrane protein</fullName>
    </submittedName>
</protein>
<feature type="transmembrane region" description="Helical" evidence="1">
    <location>
        <begin position="148"/>
        <end position="176"/>
    </location>
</feature>
<dbReference type="AlphaFoldDB" id="A0A2R5HFA8"/>
<proteinExistence type="predicted"/>